<dbReference type="InterPro" id="IPR028087">
    <property type="entry name" value="Tad_N"/>
</dbReference>
<dbReference type="RefSeq" id="WP_019226769.1">
    <property type="nucleotide sequence ID" value="NZ_CP046996.1"/>
</dbReference>
<sequence length="314" mass="33531">MKNHPFKNEKGSIAVLTAVLLVVLLGFGALCTDMAVLYVEKARLQNAVDAAALAGAQKLPDSPQDAYLTAAEYAANNDVSLPSISISNHNREIEVSASEEHSMFLAKALGITKGKVSARSKAGVYPVRSIAGAAPLSVTIQDFVYGQEYTLKNAPPEGETGWYGPVRLDGSGASTYEDALAYGNNTPLSVGQTLQIETGNMSGPTRKGLDTRLASDTRVPGNTFTDHDSNAPEIVFIPIVEVLTRSGESIQEVKILGFAAFFIENVTRNGNDCFITGRFLKTCSTLGKETSSIIDDGNNPVQDYGLYSIKLLMN</sequence>
<dbReference type="Proteomes" id="UP000430508">
    <property type="component" value="Chromosome"/>
</dbReference>
<evidence type="ECO:0000313" key="3">
    <source>
        <dbReference type="Proteomes" id="UP000430508"/>
    </source>
</evidence>
<proteinExistence type="predicted"/>
<dbReference type="EMBL" id="CP046996">
    <property type="protein sequence ID" value="QHA00262.1"/>
    <property type="molecule type" value="Genomic_DNA"/>
</dbReference>
<dbReference type="AlphaFoldDB" id="A0A857DIF1"/>
<gene>
    <name evidence="2" type="ORF">GQ588_06240</name>
</gene>
<feature type="domain" description="Putative Flp pilus-assembly TadG-like N-terminal" evidence="1">
    <location>
        <begin position="11"/>
        <end position="57"/>
    </location>
</feature>
<evidence type="ECO:0000313" key="2">
    <source>
        <dbReference type="EMBL" id="QHA00262.1"/>
    </source>
</evidence>
<organism evidence="2 3">
    <name type="scientific">Dehalobacter restrictus</name>
    <dbReference type="NCBI Taxonomy" id="55583"/>
    <lineage>
        <taxon>Bacteria</taxon>
        <taxon>Bacillati</taxon>
        <taxon>Bacillota</taxon>
        <taxon>Clostridia</taxon>
        <taxon>Eubacteriales</taxon>
        <taxon>Desulfitobacteriaceae</taxon>
        <taxon>Dehalobacter</taxon>
    </lineage>
</organism>
<evidence type="ECO:0000259" key="1">
    <source>
        <dbReference type="Pfam" id="PF13400"/>
    </source>
</evidence>
<accession>A0A857DIF1</accession>
<reference evidence="2 3" key="1">
    <citation type="submission" date="2019-12" db="EMBL/GenBank/DDBJ databases">
        <title>Sequence classification of anaerobic respiratory reductive dehalogenases: First we see many, then we see few.</title>
        <authorList>
            <person name="Molenda O."/>
            <person name="Puentes Jacome L.A."/>
            <person name="Cao X."/>
            <person name="Nesbo C.L."/>
            <person name="Tang S."/>
            <person name="Morson N."/>
            <person name="Patron J."/>
            <person name="Lomheim L."/>
            <person name="Wishart D.S."/>
            <person name="Edwards E.A."/>
        </authorList>
    </citation>
    <scope>NUCLEOTIDE SEQUENCE [LARGE SCALE GENOMIC DNA]</scope>
    <source>
        <strain evidence="2 3">12DCA</strain>
    </source>
</reference>
<name>A0A857DIF1_9FIRM</name>
<dbReference type="Pfam" id="PF13400">
    <property type="entry name" value="Tad"/>
    <property type="match status" value="1"/>
</dbReference>
<protein>
    <recommendedName>
        <fullName evidence="1">Putative Flp pilus-assembly TadG-like N-terminal domain-containing protein</fullName>
    </recommendedName>
</protein>